<evidence type="ECO:0000259" key="8">
    <source>
        <dbReference type="PROSITE" id="PS51007"/>
    </source>
</evidence>
<evidence type="ECO:0000256" key="1">
    <source>
        <dbReference type="ARBA" id="ARBA00022448"/>
    </source>
</evidence>
<evidence type="ECO:0000256" key="3">
    <source>
        <dbReference type="ARBA" id="ARBA00022723"/>
    </source>
</evidence>
<dbReference type="PANTHER" id="PTHR33751">
    <property type="entry name" value="CBB3-TYPE CYTOCHROME C OXIDASE SUBUNIT FIXP"/>
    <property type="match status" value="1"/>
</dbReference>
<name>A0A1H2UBK4_9PROT</name>
<protein>
    <submittedName>
        <fullName evidence="9">Cytochrome c553</fullName>
    </submittedName>
</protein>
<dbReference type="EMBL" id="FNNH01000015">
    <property type="protein sequence ID" value="SDW52834.1"/>
    <property type="molecule type" value="Genomic_DNA"/>
</dbReference>
<dbReference type="AlphaFoldDB" id="A0A1H2UBK4"/>
<dbReference type="SUPFAM" id="SSF46626">
    <property type="entry name" value="Cytochrome c"/>
    <property type="match status" value="1"/>
</dbReference>
<dbReference type="Proteomes" id="UP000183454">
    <property type="component" value="Unassembled WGS sequence"/>
</dbReference>
<evidence type="ECO:0000313" key="10">
    <source>
        <dbReference type="EMBL" id="TYP88683.1"/>
    </source>
</evidence>
<dbReference type="GO" id="GO:0046872">
    <property type="term" value="F:metal ion binding"/>
    <property type="evidence" value="ECO:0007669"/>
    <property type="project" value="UniProtKB-KW"/>
</dbReference>
<feature type="domain" description="Cytochrome c" evidence="8">
    <location>
        <begin position="24"/>
        <end position="108"/>
    </location>
</feature>
<dbReference type="PROSITE" id="PS51007">
    <property type="entry name" value="CYTC"/>
    <property type="match status" value="1"/>
</dbReference>
<gene>
    <name evidence="10" type="ORF">BCL69_102037</name>
    <name evidence="9" type="ORF">SAMN05421882_101510</name>
</gene>
<dbReference type="GO" id="GO:0009055">
    <property type="term" value="F:electron transfer activity"/>
    <property type="evidence" value="ECO:0007669"/>
    <property type="project" value="InterPro"/>
</dbReference>
<evidence type="ECO:0000313" key="11">
    <source>
        <dbReference type="Proteomes" id="UP000183454"/>
    </source>
</evidence>
<organism evidence="9 11">
    <name type="scientific">Nitrosomonas communis</name>
    <dbReference type="NCBI Taxonomy" id="44574"/>
    <lineage>
        <taxon>Bacteria</taxon>
        <taxon>Pseudomonadati</taxon>
        <taxon>Pseudomonadota</taxon>
        <taxon>Betaproteobacteria</taxon>
        <taxon>Nitrosomonadales</taxon>
        <taxon>Nitrosomonadaceae</taxon>
        <taxon>Nitrosomonas</taxon>
    </lineage>
</organism>
<reference evidence="10 12" key="2">
    <citation type="submission" date="2019-07" db="EMBL/GenBank/DDBJ databases">
        <title>Active sludge and wastewater microbial communities from Klosterneuburg, Austria.</title>
        <authorList>
            <person name="Wagner M."/>
        </authorList>
    </citation>
    <scope>NUCLEOTIDE SEQUENCE [LARGE SCALE GENOMIC DNA]</scope>
    <source>
        <strain evidence="10 12">Nm2</strain>
    </source>
</reference>
<evidence type="ECO:0000256" key="7">
    <source>
        <dbReference type="SAM" id="SignalP"/>
    </source>
</evidence>
<evidence type="ECO:0000256" key="2">
    <source>
        <dbReference type="ARBA" id="ARBA00022617"/>
    </source>
</evidence>
<dbReference type="InterPro" id="IPR036909">
    <property type="entry name" value="Cyt_c-like_dom_sf"/>
</dbReference>
<keyword evidence="2 6" id="KW-0349">Heme</keyword>
<dbReference type="GO" id="GO:0020037">
    <property type="term" value="F:heme binding"/>
    <property type="evidence" value="ECO:0007669"/>
    <property type="project" value="InterPro"/>
</dbReference>
<sequence length="108" mass="11477">MKKSAAVKLLLATGMSLAFSGVVQAAGNAEAAKAKISMCIGCHGIEGYRTSYPVVYHVPKLGGQHEAYLAKVLKDYKSGERKHPQMSGIAATLSDQDIEDLAAYYASK</sequence>
<dbReference type="Gene3D" id="1.10.760.10">
    <property type="entry name" value="Cytochrome c-like domain"/>
    <property type="match status" value="1"/>
</dbReference>
<keyword evidence="1" id="KW-0813">Transport</keyword>
<keyword evidence="7" id="KW-0732">Signal</keyword>
<evidence type="ECO:0000313" key="9">
    <source>
        <dbReference type="EMBL" id="SDW52834.1"/>
    </source>
</evidence>
<keyword evidence="5 6" id="KW-0408">Iron</keyword>
<dbReference type="InterPro" id="IPR050597">
    <property type="entry name" value="Cytochrome_c_Oxidase_Subunit"/>
</dbReference>
<keyword evidence="4" id="KW-0249">Electron transport</keyword>
<dbReference type="Proteomes" id="UP000324176">
    <property type="component" value="Unassembled WGS sequence"/>
</dbReference>
<dbReference type="PANTHER" id="PTHR33751:SF9">
    <property type="entry name" value="CYTOCHROME C4"/>
    <property type="match status" value="1"/>
</dbReference>
<evidence type="ECO:0000256" key="5">
    <source>
        <dbReference type="ARBA" id="ARBA00023004"/>
    </source>
</evidence>
<proteinExistence type="predicted"/>
<feature type="signal peptide" evidence="7">
    <location>
        <begin position="1"/>
        <end position="25"/>
    </location>
</feature>
<dbReference type="Pfam" id="PF00034">
    <property type="entry name" value="Cytochrom_C"/>
    <property type="match status" value="1"/>
</dbReference>
<keyword evidence="3 6" id="KW-0479">Metal-binding</keyword>
<evidence type="ECO:0000256" key="4">
    <source>
        <dbReference type="ARBA" id="ARBA00022982"/>
    </source>
</evidence>
<evidence type="ECO:0000256" key="6">
    <source>
        <dbReference type="PROSITE-ProRule" id="PRU00433"/>
    </source>
</evidence>
<accession>A0A1H2UBK4</accession>
<evidence type="ECO:0000313" key="12">
    <source>
        <dbReference type="Proteomes" id="UP000324176"/>
    </source>
</evidence>
<dbReference type="EMBL" id="VNHT01000020">
    <property type="protein sequence ID" value="TYP88683.1"/>
    <property type="molecule type" value="Genomic_DNA"/>
</dbReference>
<reference evidence="9 11" key="1">
    <citation type="submission" date="2016-10" db="EMBL/GenBank/DDBJ databases">
        <authorList>
            <person name="de Groot N.N."/>
        </authorList>
    </citation>
    <scope>NUCLEOTIDE SEQUENCE [LARGE SCALE GENOMIC DNA]</scope>
    <source>
        <strain evidence="9 11">Nm110</strain>
    </source>
</reference>
<feature type="chain" id="PRO_5033271894" evidence="7">
    <location>
        <begin position="26"/>
        <end position="108"/>
    </location>
</feature>
<dbReference type="InterPro" id="IPR009056">
    <property type="entry name" value="Cyt_c-like_dom"/>
</dbReference>